<dbReference type="SUPFAM" id="SSF52540">
    <property type="entry name" value="P-loop containing nucleoside triphosphate hydrolases"/>
    <property type="match status" value="1"/>
</dbReference>
<reference evidence="3" key="1">
    <citation type="submission" date="2023-03" db="EMBL/GenBank/DDBJ databases">
        <title>Massive genome expansion in bonnet fungi (Mycena s.s.) driven by repeated elements and novel gene families across ecological guilds.</title>
        <authorList>
            <consortium name="Lawrence Berkeley National Laboratory"/>
            <person name="Harder C.B."/>
            <person name="Miyauchi S."/>
            <person name="Viragh M."/>
            <person name="Kuo A."/>
            <person name="Thoen E."/>
            <person name="Andreopoulos B."/>
            <person name="Lu D."/>
            <person name="Skrede I."/>
            <person name="Drula E."/>
            <person name="Henrissat B."/>
            <person name="Morin E."/>
            <person name="Kohler A."/>
            <person name="Barry K."/>
            <person name="LaButti K."/>
            <person name="Morin E."/>
            <person name="Salamov A."/>
            <person name="Lipzen A."/>
            <person name="Mereny Z."/>
            <person name="Hegedus B."/>
            <person name="Baldrian P."/>
            <person name="Stursova M."/>
            <person name="Weitz H."/>
            <person name="Taylor A."/>
            <person name="Grigoriev I.V."/>
            <person name="Nagy L.G."/>
            <person name="Martin F."/>
            <person name="Kauserud H."/>
        </authorList>
    </citation>
    <scope>NUCLEOTIDE SEQUENCE</scope>
    <source>
        <strain evidence="3">CBHHK067</strain>
    </source>
</reference>
<dbReference type="InterPro" id="IPR019734">
    <property type="entry name" value="TPR_rpt"/>
</dbReference>
<dbReference type="InterPro" id="IPR036537">
    <property type="entry name" value="Adaptor_Cbl_N_dom_sf"/>
</dbReference>
<evidence type="ECO:0000313" key="3">
    <source>
        <dbReference type="EMBL" id="KAJ7669078.1"/>
    </source>
</evidence>
<dbReference type="Gene3D" id="1.20.930.20">
    <property type="entry name" value="Adaptor protein Cbl, N-terminal domain"/>
    <property type="match status" value="1"/>
</dbReference>
<protein>
    <recommendedName>
        <fullName evidence="2">Novel STAND NTPase 1 domain-containing protein</fullName>
    </recommendedName>
</protein>
<dbReference type="Pfam" id="PF20703">
    <property type="entry name" value="nSTAND1"/>
    <property type="match status" value="1"/>
</dbReference>
<dbReference type="SUPFAM" id="SSF48452">
    <property type="entry name" value="TPR-like"/>
    <property type="match status" value="2"/>
</dbReference>
<gene>
    <name evidence="3" type="ORF">B0H17DRAFT_1209729</name>
</gene>
<dbReference type="PANTHER" id="PTHR47691:SF3">
    <property type="entry name" value="HTH-TYPE TRANSCRIPTIONAL REGULATOR RV0890C-RELATED"/>
    <property type="match status" value="1"/>
</dbReference>
<dbReference type="SMART" id="SM00028">
    <property type="entry name" value="TPR"/>
    <property type="match status" value="3"/>
</dbReference>
<dbReference type="GO" id="GO:0007166">
    <property type="term" value="P:cell surface receptor signaling pathway"/>
    <property type="evidence" value="ECO:0007669"/>
    <property type="project" value="InterPro"/>
</dbReference>
<dbReference type="InterPro" id="IPR027417">
    <property type="entry name" value="P-loop_NTPase"/>
</dbReference>
<dbReference type="CDD" id="cd21037">
    <property type="entry name" value="MLKL_NTD"/>
    <property type="match status" value="1"/>
</dbReference>
<dbReference type="AlphaFoldDB" id="A0AAD7CZ25"/>
<dbReference type="Proteomes" id="UP001221757">
    <property type="component" value="Unassembled WGS sequence"/>
</dbReference>
<dbReference type="InterPro" id="IPR011990">
    <property type="entry name" value="TPR-like_helical_dom_sf"/>
</dbReference>
<dbReference type="PANTHER" id="PTHR47691">
    <property type="entry name" value="REGULATOR-RELATED"/>
    <property type="match status" value="1"/>
</dbReference>
<evidence type="ECO:0000259" key="2">
    <source>
        <dbReference type="Pfam" id="PF20703"/>
    </source>
</evidence>
<keyword evidence="4" id="KW-1185">Reference proteome</keyword>
<proteinExistence type="predicted"/>
<dbReference type="EMBL" id="JARKIE010000189">
    <property type="protein sequence ID" value="KAJ7669078.1"/>
    <property type="molecule type" value="Genomic_DNA"/>
</dbReference>
<name>A0AAD7CZ25_MYCRO</name>
<organism evidence="3 4">
    <name type="scientific">Mycena rosella</name>
    <name type="common">Pink bonnet</name>
    <name type="synonym">Agaricus rosellus</name>
    <dbReference type="NCBI Taxonomy" id="1033263"/>
    <lineage>
        <taxon>Eukaryota</taxon>
        <taxon>Fungi</taxon>
        <taxon>Dikarya</taxon>
        <taxon>Basidiomycota</taxon>
        <taxon>Agaricomycotina</taxon>
        <taxon>Agaricomycetes</taxon>
        <taxon>Agaricomycetidae</taxon>
        <taxon>Agaricales</taxon>
        <taxon>Marasmiineae</taxon>
        <taxon>Mycenaceae</taxon>
        <taxon>Mycena</taxon>
    </lineage>
</organism>
<evidence type="ECO:0000256" key="1">
    <source>
        <dbReference type="SAM" id="MobiDB-lite"/>
    </source>
</evidence>
<dbReference type="Gene3D" id="3.40.50.300">
    <property type="entry name" value="P-loop containing nucleotide triphosphate hydrolases"/>
    <property type="match status" value="1"/>
</dbReference>
<feature type="domain" description="Novel STAND NTPase 1" evidence="2">
    <location>
        <begin position="207"/>
        <end position="345"/>
    </location>
</feature>
<dbReference type="Gene3D" id="1.25.40.10">
    <property type="entry name" value="Tetratricopeptide repeat domain"/>
    <property type="match status" value="2"/>
</dbReference>
<comment type="caution">
    <text evidence="3">The sequence shown here is derived from an EMBL/GenBank/DDBJ whole genome shotgun (WGS) entry which is preliminary data.</text>
</comment>
<dbReference type="InterPro" id="IPR059179">
    <property type="entry name" value="MLKL-like_MCAfunc"/>
</dbReference>
<evidence type="ECO:0000313" key="4">
    <source>
        <dbReference type="Proteomes" id="UP001221757"/>
    </source>
</evidence>
<dbReference type="InterPro" id="IPR049052">
    <property type="entry name" value="nSTAND1"/>
</dbReference>
<sequence>MAPPRQHSIIEYTTLAASTAREIANAGVPFLGSVASLTLAILKAVETVRANKEQCIQLVDEIHTVLCAIIGIYSIYPGDGGFSPSILRDIGGFMETLQKIYSVVKSQQAMGRIKQLFKQPDIKLRLESCKAEIEQSLEKFQIQAGIHTAIETSRVQRDAKQQHEELIALIAANPDLTNSERSSSGTRTTISHSGQSTVSLALLPARPQIFHGRESELQDVIDILTQDTPARIAILGPGGMGKTALATAALHHPDIITKYTERHFISCHATATCIDLISLLADHLGVEHGAYLAKRIARFLEYTPPTLLILDNFETPWETETRPEVEEFLSTVTAVAHVALVITMRGAERPAKVKWTRPFLLPLRPLQDGAALRTFFDIADDCHDEGLVTQVLQLTGNLPLAVSLMASIVSHEGCVKTLSRWNTEKTRLLSDGYDKGSSLEISLTLSLTSSRMTPEAQNLLSLLSILPDGLGQAELLHSKLPVSNILAAKSTLVQTSLAYVDTGKRLTVLPPIREYIRGVHPPSPAVKSALRRHYHEIIDMWHTLEAKYVSDRDSVTRISENFNNLQAIMSDALSAGCQDFRQSLHSALKLDQFAVFTDRVGQRLICSFDPYLPEWGTDSVYGVYLVLKIANVSPGEDNPELQADITRGNSYFEHASPSQKVNWYNALGRYYSWLDPTAAVHWYRQAISEGSAGETSSAVAADVLCRLGDILNDTGKHAAGKICAEEARKRAEDFGAMVTEASAIQIEARCCLALGDFRYAARDLDQAKELLIACGLQQSSRHTKLELIQAEVLLLKTEYAEARQLNVRMVETAEGWIEAVTARVNIALIDIQIGGEAGPIREEIERCRALFQGPLAFVGPGCIMMCDATLVDLQLREGNMQKEAKDKLEKYFVGSRRNDAEVEIFCLQRLADISLGLNKLEPTMGWAVIFLASALARQNRLASMEALRCLGAIFLVQEENDTALSLFEVARAGFFAMGVYRSHGHCLRGMAEVHQKRGDFTKARAYLMEARPLYERCQQRREIERLDANVRDMEEALMATLAQLQVPIGDPGAEEAGLNERGGGTGIRSPSAHAQFQL</sequence>
<feature type="region of interest" description="Disordered" evidence="1">
    <location>
        <begin position="1052"/>
        <end position="1078"/>
    </location>
</feature>
<accession>A0AAD7CZ25</accession>